<dbReference type="GO" id="GO:0045892">
    <property type="term" value="P:negative regulation of DNA-templated transcription"/>
    <property type="evidence" value="ECO:0007669"/>
    <property type="project" value="TreeGrafter"/>
</dbReference>
<comment type="caution">
    <text evidence="5">The sequence shown here is derived from an EMBL/GenBank/DDBJ whole genome shotgun (WGS) entry which is preliminary data.</text>
</comment>
<dbReference type="SMART" id="SM00866">
    <property type="entry name" value="UTRA"/>
    <property type="match status" value="1"/>
</dbReference>
<keyword evidence="6" id="KW-1185">Reference proteome</keyword>
<keyword evidence="3" id="KW-0804">Transcription</keyword>
<dbReference type="PANTHER" id="PTHR44846:SF1">
    <property type="entry name" value="MANNOSYL-D-GLYCERATE TRANSPORT_METABOLISM SYSTEM REPRESSOR MNGR-RELATED"/>
    <property type="match status" value="1"/>
</dbReference>
<evidence type="ECO:0000256" key="2">
    <source>
        <dbReference type="ARBA" id="ARBA00023125"/>
    </source>
</evidence>
<dbReference type="SUPFAM" id="SSF64288">
    <property type="entry name" value="Chorismate lyase-like"/>
    <property type="match status" value="1"/>
</dbReference>
<dbReference type="Pfam" id="PF07702">
    <property type="entry name" value="UTRA"/>
    <property type="match status" value="1"/>
</dbReference>
<dbReference type="EMBL" id="JALJXV010000012">
    <property type="protein sequence ID" value="MCP1676951.1"/>
    <property type="molecule type" value="Genomic_DNA"/>
</dbReference>
<evidence type="ECO:0000313" key="5">
    <source>
        <dbReference type="EMBL" id="MCP1676951.1"/>
    </source>
</evidence>
<dbReference type="CDD" id="cd07377">
    <property type="entry name" value="WHTH_GntR"/>
    <property type="match status" value="1"/>
</dbReference>
<dbReference type="SMART" id="SM00345">
    <property type="entry name" value="HTH_GNTR"/>
    <property type="match status" value="1"/>
</dbReference>
<dbReference type="Pfam" id="PF00392">
    <property type="entry name" value="GntR"/>
    <property type="match status" value="1"/>
</dbReference>
<dbReference type="Gene3D" id="3.40.1410.10">
    <property type="entry name" value="Chorismate lyase-like"/>
    <property type="match status" value="1"/>
</dbReference>
<organism evidence="5 6">
    <name type="scientific">Natronocella acetinitrilica</name>
    <dbReference type="NCBI Taxonomy" id="414046"/>
    <lineage>
        <taxon>Bacteria</taxon>
        <taxon>Pseudomonadati</taxon>
        <taxon>Pseudomonadota</taxon>
        <taxon>Gammaproteobacteria</taxon>
        <taxon>Chromatiales</taxon>
        <taxon>Ectothiorhodospiraceae</taxon>
        <taxon>Natronocella</taxon>
    </lineage>
</organism>
<dbReference type="RefSeq" id="WP_253484550.1">
    <property type="nucleotide sequence ID" value="NZ_JALJXV010000012.1"/>
</dbReference>
<evidence type="ECO:0000256" key="3">
    <source>
        <dbReference type="ARBA" id="ARBA00023163"/>
    </source>
</evidence>
<keyword evidence="2" id="KW-0238">DNA-binding</keyword>
<accession>A0AAE3G6X6</accession>
<evidence type="ECO:0000256" key="1">
    <source>
        <dbReference type="ARBA" id="ARBA00023015"/>
    </source>
</evidence>
<dbReference type="PANTHER" id="PTHR44846">
    <property type="entry name" value="MANNOSYL-D-GLYCERATE TRANSPORT/METABOLISM SYSTEM REPRESSOR MNGR-RELATED"/>
    <property type="match status" value="1"/>
</dbReference>
<dbReference type="GO" id="GO:0003700">
    <property type="term" value="F:DNA-binding transcription factor activity"/>
    <property type="evidence" value="ECO:0007669"/>
    <property type="project" value="InterPro"/>
</dbReference>
<dbReference type="InterPro" id="IPR028978">
    <property type="entry name" value="Chorismate_lyase_/UTRA_dom_sf"/>
</dbReference>
<name>A0AAE3G6X6_9GAMM</name>
<sequence length="274" mass="31067">MRQQVSKGFDMRSSGEAVVPIEKEVDRLALFQPADWDSAAGKPLYRLVEDEIRRLINNGSLIPGDLIPSEPQLAKAMSVSPGTVKKAIDNLVWEKLLFRHQGKGTYVSKINFRKSLFRFFTYGDAEGQPVRIHKETTARGRHVGSDDVCRRLNVKEGSDLVYIERVGFIEDKPILVEYSWWPAHVVPGLEDERVHIPDYLYALVFDKYGVPVIRAEETLTASAADAKTAQMIDVEEGTPVVVLKRTTYTRGNRIVEVRTTKGRADRFSYKTEIR</sequence>
<dbReference type="InterPro" id="IPR036390">
    <property type="entry name" value="WH_DNA-bd_sf"/>
</dbReference>
<dbReference type="PROSITE" id="PS50949">
    <property type="entry name" value="HTH_GNTR"/>
    <property type="match status" value="1"/>
</dbReference>
<dbReference type="InterPro" id="IPR011663">
    <property type="entry name" value="UTRA"/>
</dbReference>
<gene>
    <name evidence="5" type="ORF">J2T57_004125</name>
</gene>
<dbReference type="InterPro" id="IPR000524">
    <property type="entry name" value="Tscrpt_reg_HTH_GntR"/>
</dbReference>
<dbReference type="SUPFAM" id="SSF46785">
    <property type="entry name" value="Winged helix' DNA-binding domain"/>
    <property type="match status" value="1"/>
</dbReference>
<evidence type="ECO:0000313" key="6">
    <source>
        <dbReference type="Proteomes" id="UP001205843"/>
    </source>
</evidence>
<keyword evidence="1" id="KW-0805">Transcription regulation</keyword>
<dbReference type="Gene3D" id="1.10.10.10">
    <property type="entry name" value="Winged helix-like DNA-binding domain superfamily/Winged helix DNA-binding domain"/>
    <property type="match status" value="1"/>
</dbReference>
<dbReference type="Proteomes" id="UP001205843">
    <property type="component" value="Unassembled WGS sequence"/>
</dbReference>
<reference evidence="5" key="1">
    <citation type="submission" date="2022-03" db="EMBL/GenBank/DDBJ databases">
        <title>Genomic Encyclopedia of Type Strains, Phase III (KMG-III): the genomes of soil and plant-associated and newly described type strains.</title>
        <authorList>
            <person name="Whitman W."/>
        </authorList>
    </citation>
    <scope>NUCLEOTIDE SEQUENCE</scope>
    <source>
        <strain evidence="5">ANL 6-2</strain>
    </source>
</reference>
<dbReference type="GO" id="GO:0003677">
    <property type="term" value="F:DNA binding"/>
    <property type="evidence" value="ECO:0007669"/>
    <property type="project" value="UniProtKB-KW"/>
</dbReference>
<protein>
    <submittedName>
        <fullName evidence="5">GntR family transcriptional regulator</fullName>
    </submittedName>
</protein>
<feature type="domain" description="HTH gntR-type" evidence="4">
    <location>
        <begin position="42"/>
        <end position="110"/>
    </location>
</feature>
<dbReference type="AlphaFoldDB" id="A0AAE3G6X6"/>
<dbReference type="InterPro" id="IPR036388">
    <property type="entry name" value="WH-like_DNA-bd_sf"/>
</dbReference>
<proteinExistence type="predicted"/>
<evidence type="ECO:0000259" key="4">
    <source>
        <dbReference type="PROSITE" id="PS50949"/>
    </source>
</evidence>
<dbReference type="InterPro" id="IPR050679">
    <property type="entry name" value="Bact_HTH_transcr_reg"/>
</dbReference>